<dbReference type="Proteomes" id="UP000070155">
    <property type="component" value="Unassembled WGS sequence"/>
</dbReference>
<dbReference type="EMBL" id="LHXQ01000010">
    <property type="protein sequence ID" value="KXA95245.1"/>
    <property type="molecule type" value="Genomic_DNA"/>
</dbReference>
<dbReference type="InterPro" id="IPR023408">
    <property type="entry name" value="MscS_beta-dom_sf"/>
</dbReference>
<dbReference type="InterPro" id="IPR011066">
    <property type="entry name" value="MscS_channel_C_sf"/>
</dbReference>
<evidence type="ECO:0008006" key="12">
    <source>
        <dbReference type="Google" id="ProtNLM"/>
    </source>
</evidence>
<gene>
    <name evidence="10" type="ORF">AKJ36_01195</name>
</gene>
<feature type="transmembrane region" description="Helical" evidence="7">
    <location>
        <begin position="90"/>
        <end position="109"/>
    </location>
</feature>
<dbReference type="Pfam" id="PF00924">
    <property type="entry name" value="MS_channel_2nd"/>
    <property type="match status" value="1"/>
</dbReference>
<reference evidence="10 11" key="1">
    <citation type="journal article" date="2016" name="Sci. Rep.">
        <title>Metabolic traits of an uncultured archaeal lineage -MSBL1- from brine pools of the Red Sea.</title>
        <authorList>
            <person name="Mwirichia R."/>
            <person name="Alam I."/>
            <person name="Rashid M."/>
            <person name="Vinu M."/>
            <person name="Ba-Alawi W."/>
            <person name="Anthony Kamau A."/>
            <person name="Kamanda Ngugi D."/>
            <person name="Goker M."/>
            <person name="Klenk H.P."/>
            <person name="Bajic V."/>
            <person name="Stingl U."/>
        </authorList>
    </citation>
    <scope>NUCLEOTIDE SEQUENCE [LARGE SCALE GENOMIC DNA]</scope>
    <source>
        <strain evidence="10">SCGC-AAA259I07</strain>
    </source>
</reference>
<keyword evidence="3" id="KW-1003">Cell membrane</keyword>
<keyword evidence="4 7" id="KW-0812">Transmembrane</keyword>
<feature type="domain" description="Mechanosensitive ion channel MscS" evidence="8">
    <location>
        <begin position="107"/>
        <end position="174"/>
    </location>
</feature>
<evidence type="ECO:0000313" key="11">
    <source>
        <dbReference type="Proteomes" id="UP000070155"/>
    </source>
</evidence>
<comment type="caution">
    <text evidence="10">The sequence shown here is derived from an EMBL/GenBank/DDBJ whole genome shotgun (WGS) entry which is preliminary data.</text>
</comment>
<evidence type="ECO:0000259" key="9">
    <source>
        <dbReference type="Pfam" id="PF21082"/>
    </source>
</evidence>
<keyword evidence="6 7" id="KW-0472">Membrane</keyword>
<dbReference type="PANTHER" id="PTHR30221">
    <property type="entry name" value="SMALL-CONDUCTANCE MECHANOSENSITIVE CHANNEL"/>
    <property type="match status" value="1"/>
</dbReference>
<feature type="transmembrane region" description="Helical" evidence="7">
    <location>
        <begin position="16"/>
        <end position="42"/>
    </location>
</feature>
<dbReference type="SUPFAM" id="SSF50182">
    <property type="entry name" value="Sm-like ribonucleoproteins"/>
    <property type="match status" value="1"/>
</dbReference>
<evidence type="ECO:0000256" key="6">
    <source>
        <dbReference type="ARBA" id="ARBA00023136"/>
    </source>
</evidence>
<dbReference type="InterPro" id="IPR006685">
    <property type="entry name" value="MscS_channel_2nd"/>
</dbReference>
<dbReference type="GO" id="GO:0008381">
    <property type="term" value="F:mechanosensitive monoatomic ion channel activity"/>
    <property type="evidence" value="ECO:0007669"/>
    <property type="project" value="InterPro"/>
</dbReference>
<dbReference type="Gene3D" id="1.10.287.1260">
    <property type="match status" value="1"/>
</dbReference>
<proteinExistence type="inferred from homology"/>
<name>A0A133ULZ3_9EURY</name>
<evidence type="ECO:0000256" key="3">
    <source>
        <dbReference type="ARBA" id="ARBA00022475"/>
    </source>
</evidence>
<keyword evidence="11" id="KW-1185">Reference proteome</keyword>
<organism evidence="10 11">
    <name type="scientific">candidate division MSBL1 archaeon SCGC-AAA259I07</name>
    <dbReference type="NCBI Taxonomy" id="1698266"/>
    <lineage>
        <taxon>Archaea</taxon>
        <taxon>Methanobacteriati</taxon>
        <taxon>Methanobacteriota</taxon>
        <taxon>candidate division MSBL1</taxon>
    </lineage>
</organism>
<dbReference type="GO" id="GO:0005886">
    <property type="term" value="C:plasma membrane"/>
    <property type="evidence" value="ECO:0007669"/>
    <property type="project" value="UniProtKB-SubCell"/>
</dbReference>
<evidence type="ECO:0000256" key="7">
    <source>
        <dbReference type="SAM" id="Phobius"/>
    </source>
</evidence>
<dbReference type="PANTHER" id="PTHR30221:SF1">
    <property type="entry name" value="SMALL-CONDUCTANCE MECHANOSENSITIVE CHANNEL"/>
    <property type="match status" value="1"/>
</dbReference>
<dbReference type="InterPro" id="IPR010920">
    <property type="entry name" value="LSM_dom_sf"/>
</dbReference>
<evidence type="ECO:0000259" key="8">
    <source>
        <dbReference type="Pfam" id="PF00924"/>
    </source>
</evidence>
<dbReference type="Gene3D" id="2.30.30.60">
    <property type="match status" value="1"/>
</dbReference>
<comment type="similarity">
    <text evidence="2">Belongs to the MscS (TC 1.A.23) family.</text>
</comment>
<evidence type="ECO:0000256" key="2">
    <source>
        <dbReference type="ARBA" id="ARBA00008017"/>
    </source>
</evidence>
<dbReference type="SUPFAM" id="SSF82689">
    <property type="entry name" value="Mechanosensitive channel protein MscS (YggB), C-terminal domain"/>
    <property type="match status" value="1"/>
</dbReference>
<evidence type="ECO:0000256" key="4">
    <source>
        <dbReference type="ARBA" id="ARBA00022692"/>
    </source>
</evidence>
<accession>A0A133ULZ3</accession>
<sequence length="273" mass="29997">MVLEIAGFGLTEALPYIGISILDIISAVIVLVVGIIIVKVVAGSIESWMLRSGLTQVLAGFTSRLVSIILYIFVILISLTFLGLEMGATLVSISVVLGFVLGFALGDTLSNIAAGFMLAITNPFKVGDYVTVNGESGTIKGVGISITSLDTPDNKRIVIPNRSIWGGNIVNFSKHPTRRVDMEVGVGYDDDLDQVIRVTMDLLEKDERVLSEPKPKVAVKEMGDSAITLVVRPWVKKEDYWDFYFYFQKSAKQKYDEEGISIPYPQMDVHLEE</sequence>
<dbReference type="Pfam" id="PF21082">
    <property type="entry name" value="MS_channel_3rd"/>
    <property type="match status" value="1"/>
</dbReference>
<keyword evidence="5 7" id="KW-1133">Transmembrane helix</keyword>
<evidence type="ECO:0000313" key="10">
    <source>
        <dbReference type="EMBL" id="KXA95245.1"/>
    </source>
</evidence>
<dbReference type="InterPro" id="IPR011014">
    <property type="entry name" value="MscS_channel_TM-2"/>
</dbReference>
<feature type="transmembrane region" description="Helical" evidence="7">
    <location>
        <begin position="63"/>
        <end position="84"/>
    </location>
</feature>
<protein>
    <recommendedName>
        <fullName evidence="12">Mechanosensitive ion channel protein MscS</fullName>
    </recommendedName>
</protein>
<dbReference type="AlphaFoldDB" id="A0A133ULZ3"/>
<evidence type="ECO:0000256" key="1">
    <source>
        <dbReference type="ARBA" id="ARBA00004651"/>
    </source>
</evidence>
<comment type="subcellular location">
    <subcellularLocation>
        <location evidence="1">Cell membrane</location>
        <topology evidence="1">Multi-pass membrane protein</topology>
    </subcellularLocation>
</comment>
<evidence type="ECO:0000256" key="5">
    <source>
        <dbReference type="ARBA" id="ARBA00022989"/>
    </source>
</evidence>
<dbReference type="Gene3D" id="3.30.70.100">
    <property type="match status" value="1"/>
</dbReference>
<feature type="domain" description="Mechanosensitive ion channel MscS C-terminal" evidence="9">
    <location>
        <begin position="180"/>
        <end position="262"/>
    </location>
</feature>
<dbReference type="SUPFAM" id="SSF82861">
    <property type="entry name" value="Mechanosensitive channel protein MscS (YggB), transmembrane region"/>
    <property type="match status" value="1"/>
</dbReference>
<dbReference type="InterPro" id="IPR045275">
    <property type="entry name" value="MscS_archaea/bacteria_type"/>
</dbReference>
<dbReference type="InterPro" id="IPR049278">
    <property type="entry name" value="MS_channel_C"/>
</dbReference>